<sequence>MSNQHSENPDNDKMAGSYVLALKQNNNNFSKDNAEPDGEYFSVKPVFILESDIFGNSKPDKNNYLTHTELFRCIDLTIPANHLNGLQRVIGSVWRIYPDNEKDRDTLVVNSITIRKKRIEVYPRNPKYVEKEHPTTVRIRIKNIPLSADDDHFFKTAHNKLNIEYILIINGNIKKVVKHLLLHQNKDTIQKTTIDSLIAVIKEKAIGYAKIPETHIRTIDDIESLHPKTRANELQTRNSVLMSAAS</sequence>
<proteinExistence type="predicted"/>
<organism evidence="1 2">
    <name type="scientific">Mytilus edulis</name>
    <name type="common">Blue mussel</name>
    <dbReference type="NCBI Taxonomy" id="6550"/>
    <lineage>
        <taxon>Eukaryota</taxon>
        <taxon>Metazoa</taxon>
        <taxon>Spiralia</taxon>
        <taxon>Lophotrochozoa</taxon>
        <taxon>Mollusca</taxon>
        <taxon>Bivalvia</taxon>
        <taxon>Autobranchia</taxon>
        <taxon>Pteriomorphia</taxon>
        <taxon>Mytilida</taxon>
        <taxon>Mytiloidea</taxon>
        <taxon>Mytilidae</taxon>
        <taxon>Mytilinae</taxon>
        <taxon>Mytilus</taxon>
    </lineage>
</organism>
<dbReference type="AlphaFoldDB" id="A0A8S3QZY0"/>
<comment type="caution">
    <text evidence="1">The sequence shown here is derived from an EMBL/GenBank/DDBJ whole genome shotgun (WGS) entry which is preliminary data.</text>
</comment>
<evidence type="ECO:0000313" key="2">
    <source>
        <dbReference type="Proteomes" id="UP000683360"/>
    </source>
</evidence>
<accession>A0A8S3QZY0</accession>
<dbReference type="OrthoDB" id="3863715at2759"/>
<gene>
    <name evidence="1" type="ORF">MEDL_15887</name>
</gene>
<evidence type="ECO:0000313" key="1">
    <source>
        <dbReference type="EMBL" id="CAG2201265.1"/>
    </source>
</evidence>
<name>A0A8S3QZY0_MYTED</name>
<keyword evidence="2" id="KW-1185">Reference proteome</keyword>
<dbReference type="Proteomes" id="UP000683360">
    <property type="component" value="Unassembled WGS sequence"/>
</dbReference>
<reference evidence="1" key="1">
    <citation type="submission" date="2021-03" db="EMBL/GenBank/DDBJ databases">
        <authorList>
            <person name="Bekaert M."/>
        </authorList>
    </citation>
    <scope>NUCLEOTIDE SEQUENCE</scope>
</reference>
<dbReference type="EMBL" id="CAJPWZ010000837">
    <property type="protein sequence ID" value="CAG2201265.1"/>
    <property type="molecule type" value="Genomic_DNA"/>
</dbReference>
<protein>
    <submittedName>
        <fullName evidence="1">Uncharacterized protein</fullName>
    </submittedName>
</protein>